<evidence type="ECO:0000313" key="11">
    <source>
        <dbReference type="Proteomes" id="UP001154282"/>
    </source>
</evidence>
<evidence type="ECO:0000256" key="7">
    <source>
        <dbReference type="ARBA" id="ARBA00023033"/>
    </source>
</evidence>
<dbReference type="FunFam" id="1.10.630.10:FF:000126">
    <property type="entry name" value="Predicted protein"/>
    <property type="match status" value="1"/>
</dbReference>
<evidence type="ECO:0000256" key="9">
    <source>
        <dbReference type="SAM" id="Phobius"/>
    </source>
</evidence>
<feature type="transmembrane region" description="Helical" evidence="9">
    <location>
        <begin position="16"/>
        <end position="37"/>
    </location>
</feature>
<protein>
    <submittedName>
        <fullName evidence="10">Uncharacterized protein</fullName>
    </submittedName>
</protein>
<evidence type="ECO:0000256" key="2">
    <source>
        <dbReference type="ARBA" id="ARBA00010617"/>
    </source>
</evidence>
<dbReference type="InterPro" id="IPR036396">
    <property type="entry name" value="Cyt_P450_sf"/>
</dbReference>
<dbReference type="SUPFAM" id="SSF48264">
    <property type="entry name" value="Cytochrome P450"/>
    <property type="match status" value="1"/>
</dbReference>
<dbReference type="InterPro" id="IPR002401">
    <property type="entry name" value="Cyt_P450_E_grp-I"/>
</dbReference>
<accession>A0AAV0QRZ3</accession>
<evidence type="ECO:0000256" key="1">
    <source>
        <dbReference type="ARBA" id="ARBA00001971"/>
    </source>
</evidence>
<gene>
    <name evidence="10" type="ORF">LITE_LOCUS44179</name>
</gene>
<dbReference type="PRINTS" id="PR00385">
    <property type="entry name" value="P450"/>
</dbReference>
<dbReference type="Gene3D" id="1.10.630.10">
    <property type="entry name" value="Cytochrome P450"/>
    <property type="match status" value="1"/>
</dbReference>
<keyword evidence="7" id="KW-0503">Monooxygenase</keyword>
<comment type="cofactor">
    <cofactor evidence="1 8">
        <name>heme</name>
        <dbReference type="ChEBI" id="CHEBI:30413"/>
    </cofactor>
</comment>
<dbReference type="GO" id="GO:0004497">
    <property type="term" value="F:monooxygenase activity"/>
    <property type="evidence" value="ECO:0007669"/>
    <property type="project" value="UniProtKB-KW"/>
</dbReference>
<comment type="caution">
    <text evidence="10">The sequence shown here is derived from an EMBL/GenBank/DDBJ whole genome shotgun (WGS) entry which is preliminary data.</text>
</comment>
<dbReference type="AlphaFoldDB" id="A0AAV0QRZ3"/>
<dbReference type="PRINTS" id="PR00463">
    <property type="entry name" value="EP450I"/>
</dbReference>
<keyword evidence="9" id="KW-0812">Transmembrane</keyword>
<organism evidence="10 11">
    <name type="scientific">Linum tenue</name>
    <dbReference type="NCBI Taxonomy" id="586396"/>
    <lineage>
        <taxon>Eukaryota</taxon>
        <taxon>Viridiplantae</taxon>
        <taxon>Streptophyta</taxon>
        <taxon>Embryophyta</taxon>
        <taxon>Tracheophyta</taxon>
        <taxon>Spermatophyta</taxon>
        <taxon>Magnoliopsida</taxon>
        <taxon>eudicotyledons</taxon>
        <taxon>Gunneridae</taxon>
        <taxon>Pentapetalae</taxon>
        <taxon>rosids</taxon>
        <taxon>fabids</taxon>
        <taxon>Malpighiales</taxon>
        <taxon>Linaceae</taxon>
        <taxon>Linum</taxon>
    </lineage>
</organism>
<keyword evidence="4 8" id="KW-0479">Metal-binding</keyword>
<evidence type="ECO:0000256" key="4">
    <source>
        <dbReference type="ARBA" id="ARBA00022723"/>
    </source>
</evidence>
<keyword evidence="11" id="KW-1185">Reference proteome</keyword>
<dbReference type="GO" id="GO:0005506">
    <property type="term" value="F:iron ion binding"/>
    <property type="evidence" value="ECO:0007669"/>
    <property type="project" value="InterPro"/>
</dbReference>
<evidence type="ECO:0000256" key="8">
    <source>
        <dbReference type="PIRSR" id="PIRSR602401-1"/>
    </source>
</evidence>
<comment type="similarity">
    <text evidence="2">Belongs to the cytochrome P450 family.</text>
</comment>
<dbReference type="InterPro" id="IPR001128">
    <property type="entry name" value="Cyt_P450"/>
</dbReference>
<dbReference type="GO" id="GO:0016705">
    <property type="term" value="F:oxidoreductase activity, acting on paired donors, with incorporation or reduction of molecular oxygen"/>
    <property type="evidence" value="ECO:0007669"/>
    <property type="project" value="InterPro"/>
</dbReference>
<keyword evidence="3 8" id="KW-0349">Heme</keyword>
<dbReference type="GO" id="GO:0020037">
    <property type="term" value="F:heme binding"/>
    <property type="evidence" value="ECO:0007669"/>
    <property type="project" value="InterPro"/>
</dbReference>
<proteinExistence type="inferred from homology"/>
<dbReference type="PANTHER" id="PTHR47950">
    <property type="entry name" value="CYTOCHROME P450, FAMILY 76, SUBFAMILY C, POLYPEPTIDE 5-RELATED"/>
    <property type="match status" value="1"/>
</dbReference>
<sequence>MATVAESHSPFLPATFFFFFFFPRLLLGLLPVILFLLSRFLLLRNRRPSLHLPPGPKPWPILGNLLHVGSMPHVAFSQLSQAHGPLISLRLGAQLVVVASSPEAASEILKTHDHDLSGRSVPHVSFARDPELNRDSIAWATHCTDQWRSLRSLVRAELFTSKALDRHSEAREKQARDMARFLERRQVGEEVRVRDVAFAYMFNGLASAYVSRELVQLEGGGGDVERVSGIVREMMELYAAPNVSDLYPSLGGLDLLGLRKRTEECVAKLREVWDPLIISRRREVRTSDRPDGDGGRDFLDALLDVGFSDEAISYTFVEMLAAVSDSTSASTEWALAELLKNPKTITAARRELDGKFPRGHVIKESDLPDLPYLCACVKETLRLHPPAPLLLPRRAARDCHVMGYTVPEGAQVFVNVWAIGRDPRYWEDASSFKPERFIMAGGGGREHDVDYKGSNFEFLPFGSGRRMCSGMPMAIRMIQLAVATLVHGFEWSMPEGAAAAVEEMGMEERYGVTLLKLHPLVLIPTPRV</sequence>
<feature type="binding site" description="axial binding residue" evidence="8">
    <location>
        <position position="468"/>
    </location>
    <ligand>
        <name>heme</name>
        <dbReference type="ChEBI" id="CHEBI:30413"/>
    </ligand>
    <ligandPart>
        <name>Fe</name>
        <dbReference type="ChEBI" id="CHEBI:18248"/>
    </ligandPart>
</feature>
<keyword evidence="6 8" id="KW-0408">Iron</keyword>
<evidence type="ECO:0000256" key="3">
    <source>
        <dbReference type="ARBA" id="ARBA00022617"/>
    </source>
</evidence>
<evidence type="ECO:0000256" key="6">
    <source>
        <dbReference type="ARBA" id="ARBA00023004"/>
    </source>
</evidence>
<reference evidence="10" key="1">
    <citation type="submission" date="2022-08" db="EMBL/GenBank/DDBJ databases">
        <authorList>
            <person name="Gutierrez-Valencia J."/>
        </authorList>
    </citation>
    <scope>NUCLEOTIDE SEQUENCE</scope>
</reference>
<dbReference type="PANTHER" id="PTHR47950:SF6">
    <property type="entry name" value="CYTOCHROME P450"/>
    <property type="match status" value="1"/>
</dbReference>
<dbReference type="Pfam" id="PF00067">
    <property type="entry name" value="p450"/>
    <property type="match status" value="1"/>
</dbReference>
<dbReference type="EMBL" id="CAMGYJ010000010">
    <property type="protein sequence ID" value="CAI0546963.1"/>
    <property type="molecule type" value="Genomic_DNA"/>
</dbReference>
<keyword evidence="9" id="KW-1133">Transmembrane helix</keyword>
<name>A0AAV0QRZ3_9ROSI</name>
<evidence type="ECO:0000256" key="5">
    <source>
        <dbReference type="ARBA" id="ARBA00023002"/>
    </source>
</evidence>
<evidence type="ECO:0000313" key="10">
    <source>
        <dbReference type="EMBL" id="CAI0546963.1"/>
    </source>
</evidence>
<dbReference type="Proteomes" id="UP001154282">
    <property type="component" value="Unassembled WGS sequence"/>
</dbReference>
<keyword evidence="5" id="KW-0560">Oxidoreductase</keyword>
<keyword evidence="9" id="KW-0472">Membrane</keyword>